<dbReference type="Gene3D" id="3.30.70.1820">
    <property type="entry name" value="L1 transposable element, RRM domain"/>
    <property type="match status" value="1"/>
</dbReference>
<keyword evidence="2" id="KW-1185">Reference proteome</keyword>
<accession>A0AAV7UQF1</accession>
<evidence type="ECO:0000313" key="2">
    <source>
        <dbReference type="Proteomes" id="UP001066276"/>
    </source>
</evidence>
<gene>
    <name evidence="1" type="ORF">NDU88_006584</name>
</gene>
<evidence type="ECO:0000313" key="1">
    <source>
        <dbReference type="EMBL" id="KAJ1189842.1"/>
    </source>
</evidence>
<name>A0AAV7UQF1_PLEWA</name>
<dbReference type="EMBL" id="JANPWB010000005">
    <property type="protein sequence ID" value="KAJ1189842.1"/>
    <property type="molecule type" value="Genomic_DNA"/>
</dbReference>
<dbReference type="AlphaFoldDB" id="A0AAV7UQF1"/>
<sequence>MDCFFPREPADDFQAVKKDLSNSLREVHWDLEEVGDNVSALEDQESGEDEEVEHLQQDVIRRQEQQIDLQTHVEDLENRSQRNNIYIKGVRMTAEGADLNEHVRAFFLQILEAQAEIKIQLDQFHRVGRSKPEKAQPVDILVCVHDFHLK</sequence>
<comment type="caution">
    <text evidence="1">The sequence shown here is derived from an EMBL/GenBank/DDBJ whole genome shotgun (WGS) entry which is preliminary data.</text>
</comment>
<reference evidence="1" key="1">
    <citation type="journal article" date="2022" name="bioRxiv">
        <title>Sequencing and chromosome-scale assembly of the giantPleurodeles waltlgenome.</title>
        <authorList>
            <person name="Brown T."/>
            <person name="Elewa A."/>
            <person name="Iarovenko S."/>
            <person name="Subramanian E."/>
            <person name="Araus A.J."/>
            <person name="Petzold A."/>
            <person name="Susuki M."/>
            <person name="Suzuki K.-i.T."/>
            <person name="Hayashi T."/>
            <person name="Toyoda A."/>
            <person name="Oliveira C."/>
            <person name="Osipova E."/>
            <person name="Leigh N.D."/>
            <person name="Simon A."/>
            <person name="Yun M.H."/>
        </authorList>
    </citation>
    <scope>NUCLEOTIDE SEQUENCE</scope>
    <source>
        <strain evidence="1">20211129_DDA</strain>
        <tissue evidence="1">Liver</tissue>
    </source>
</reference>
<protein>
    <submittedName>
        <fullName evidence="1">Uncharacterized protein</fullName>
    </submittedName>
</protein>
<proteinExistence type="predicted"/>
<organism evidence="1 2">
    <name type="scientific">Pleurodeles waltl</name>
    <name type="common">Iberian ribbed newt</name>
    <dbReference type="NCBI Taxonomy" id="8319"/>
    <lineage>
        <taxon>Eukaryota</taxon>
        <taxon>Metazoa</taxon>
        <taxon>Chordata</taxon>
        <taxon>Craniata</taxon>
        <taxon>Vertebrata</taxon>
        <taxon>Euteleostomi</taxon>
        <taxon>Amphibia</taxon>
        <taxon>Batrachia</taxon>
        <taxon>Caudata</taxon>
        <taxon>Salamandroidea</taxon>
        <taxon>Salamandridae</taxon>
        <taxon>Pleurodelinae</taxon>
        <taxon>Pleurodeles</taxon>
    </lineage>
</organism>
<dbReference type="Proteomes" id="UP001066276">
    <property type="component" value="Chromosome 3_1"/>
</dbReference>